<sequence length="883" mass="96730">MALSVFMVAEKPSLAQSIAQILSDGRMSSRRAALDVHEFEGRFRGQPARFKMTSVIGHVYSIDFTAAFNNWDTVDPAQLYDAPTVKLESNPKAHVCEHLQREGRGCDTLVLWLDCDREGENICFEVMDNVVPYMSRRGGGGGGGGGSQQQTVFRARFSAITAPEIRTAMNSLVAPNEAESLAVDARQELDLRVGVSFTRYQTRFFQGRYGNLDASVISYGPCQTPTLNFCVERHQAIVSFQPEPFWSVRPRVSKAGSPLELEWDKGRVFDQDVGALYASLVREAKRLRVVDVVEKEDRKPRPHGLNTVEMLKVASASLGMGPAHAMQIAERLYTAGYLSYPRTESSAYPPNFDIAGNVAALRNHPVFGAYASALLQQGIKHPQGGTDVGDHPPITPVRAATEADVGGGDAWRLYDFVTRHFLGSVSPDAVYKKTKATFEGGGETFSASGSVAVRPGFTAIMPWRATQSEPLPPLTPGEYLQLTDVELYQGRTSAPDYLTESDLIGLMEKHGIGTDASIPVHINNICERNYVSIQSGRRVVPTELGITLIRGYQLIDPELCKPQVRAHVEQQIDLIARGRANKEAVVAHTLEQFRAKYLFFVSRVARMDSLFEASFSPLASSGKPLSKCGKCRRYMKYISARPQRLYCSTCEEVLALPQGGAIKLYKSLICPLDGYELLLFSLSGSDGKTFPLCPFCYNHPPFEGVLKVGVEGATGSKPGMPCSTCPHPTCPHALAFNGAFPCPNPGCTGGTVVLDPVSAPKWRLDCNRCNFLMYLPPNLHSAKVQSKETCEDCGGRLLDLDWKKGQLPPTLAAEAEGGSLLSGVCVVCDEEVAKLCEVKHGHAFAARRMGPRGRGGRGRGRRGRGRGRGRDKNYDPRMSFRDF</sequence>
<dbReference type="GO" id="GO:0006281">
    <property type="term" value="P:DNA repair"/>
    <property type="evidence" value="ECO:0007669"/>
    <property type="project" value="TreeGrafter"/>
</dbReference>
<evidence type="ECO:0000256" key="4">
    <source>
        <dbReference type="ARBA" id="ARBA00023125"/>
    </source>
</evidence>
<comment type="caution">
    <text evidence="11">The sequence shown here is derived from an EMBL/GenBank/DDBJ whole genome shotgun (WGS) entry which is preliminary data.</text>
</comment>
<comment type="catalytic activity">
    <reaction evidence="1 7">
        <text>ATP-independent breakage of single-stranded DNA, followed by passage and rejoining.</text>
        <dbReference type="EC" id="5.6.2.1"/>
    </reaction>
</comment>
<dbReference type="SMART" id="SM00493">
    <property type="entry name" value="TOPRIM"/>
    <property type="match status" value="1"/>
</dbReference>
<evidence type="ECO:0000256" key="3">
    <source>
        <dbReference type="ARBA" id="ARBA00023029"/>
    </source>
</evidence>
<dbReference type="Gene3D" id="3.40.50.140">
    <property type="match status" value="1"/>
</dbReference>
<dbReference type="FunFam" id="1.10.290.10:FF:000001">
    <property type="entry name" value="DNA topoisomerase"/>
    <property type="match status" value="1"/>
</dbReference>
<dbReference type="InterPro" id="IPR034144">
    <property type="entry name" value="TOPRIM_TopoIII"/>
</dbReference>
<dbReference type="SMART" id="SM00436">
    <property type="entry name" value="TOP1Bc"/>
    <property type="match status" value="1"/>
</dbReference>
<dbReference type="EC" id="5.6.2.1" evidence="7"/>
<comment type="function">
    <text evidence="7">Introduces a single-strand break via transesterification at a target site in duplex DNA. Releases the supercoiling and torsional tension of DNA introduced during the DNA replication and transcription by transiently cleaving and rejoining one strand of the DNA duplex. The scissile phosphodiester is attacked by the catalytic tyrosine of the enzyme, resulting in the formation of a DNA-(5'-phosphotyrosyl)-enzyme intermediate and the expulsion of a 3'-OH DNA strand.</text>
</comment>
<proteinExistence type="inferred from homology"/>
<evidence type="ECO:0000256" key="5">
    <source>
        <dbReference type="ARBA" id="ARBA00023235"/>
    </source>
</evidence>
<feature type="compositionally biased region" description="Basic residues" evidence="8">
    <location>
        <begin position="849"/>
        <end position="867"/>
    </location>
</feature>
<dbReference type="GO" id="GO:0003677">
    <property type="term" value="F:DNA binding"/>
    <property type="evidence" value="ECO:0007669"/>
    <property type="project" value="UniProtKB-KW"/>
</dbReference>
<evidence type="ECO:0000256" key="1">
    <source>
        <dbReference type="ARBA" id="ARBA00000213"/>
    </source>
</evidence>
<protein>
    <recommendedName>
        <fullName evidence="7">DNA topoisomerase</fullName>
        <ecNumber evidence="7">5.6.2.1</ecNumber>
    </recommendedName>
</protein>
<dbReference type="CDD" id="cd03362">
    <property type="entry name" value="TOPRIM_TopoIA_TopoIII"/>
    <property type="match status" value="1"/>
</dbReference>
<evidence type="ECO:0000259" key="10">
    <source>
        <dbReference type="PROSITE" id="PS52039"/>
    </source>
</evidence>
<evidence type="ECO:0000256" key="8">
    <source>
        <dbReference type="SAM" id="MobiDB-lite"/>
    </source>
</evidence>
<dbReference type="Pfam" id="PF01131">
    <property type="entry name" value="Topoisom_bac"/>
    <property type="match status" value="1"/>
</dbReference>
<dbReference type="SMART" id="SM00437">
    <property type="entry name" value="TOP1Ac"/>
    <property type="match status" value="1"/>
</dbReference>
<dbReference type="AlphaFoldDB" id="A0A8J4FDG4"/>
<dbReference type="PROSITE" id="PS52039">
    <property type="entry name" value="TOPO_IA_2"/>
    <property type="match status" value="1"/>
</dbReference>
<name>A0A8J4FDG4_9CHLO</name>
<accession>A0A8J4FDG4</accession>
<keyword evidence="3 7" id="KW-0799">Topoisomerase</keyword>
<dbReference type="SUPFAM" id="SSF56712">
    <property type="entry name" value="Prokaryotic type I DNA topoisomerase"/>
    <property type="match status" value="1"/>
</dbReference>
<keyword evidence="5 7" id="KW-0413">Isomerase</keyword>
<reference evidence="11" key="1">
    <citation type="journal article" date="2021" name="Proc. Natl. Acad. Sci. U.S.A.">
        <title>Three genomes in the algal genus Volvox reveal the fate of a haploid sex-determining region after a transition to homothallism.</title>
        <authorList>
            <person name="Yamamoto K."/>
            <person name="Hamaji T."/>
            <person name="Kawai-Toyooka H."/>
            <person name="Matsuzaki R."/>
            <person name="Takahashi F."/>
            <person name="Nishimura Y."/>
            <person name="Kawachi M."/>
            <person name="Noguchi H."/>
            <person name="Minakuchi Y."/>
            <person name="Umen J.G."/>
            <person name="Toyoda A."/>
            <person name="Nozaki H."/>
        </authorList>
    </citation>
    <scope>NUCLEOTIDE SEQUENCE</scope>
    <source>
        <strain evidence="11">NIES-3785</strain>
    </source>
</reference>
<comment type="similarity">
    <text evidence="2 7">Belongs to the type IA topoisomerase family.</text>
</comment>
<dbReference type="InterPro" id="IPR013825">
    <property type="entry name" value="Topo_IA_cen_sub2"/>
</dbReference>
<dbReference type="InterPro" id="IPR056452">
    <property type="entry name" value="Zn_ribbon_TOP3B"/>
</dbReference>
<dbReference type="InterPro" id="IPR003601">
    <property type="entry name" value="Topo_IA_2"/>
</dbReference>
<dbReference type="InterPro" id="IPR023405">
    <property type="entry name" value="Topo_IA_core_domain"/>
</dbReference>
<dbReference type="PROSITE" id="PS00396">
    <property type="entry name" value="TOPO_IA_1"/>
    <property type="match status" value="1"/>
</dbReference>
<dbReference type="CDD" id="cd00186">
    <property type="entry name" value="TOP1Ac"/>
    <property type="match status" value="1"/>
</dbReference>
<dbReference type="InterPro" id="IPR003602">
    <property type="entry name" value="Topo_IA_DNA-bd_dom"/>
</dbReference>
<evidence type="ECO:0000313" key="11">
    <source>
        <dbReference type="EMBL" id="GIL94580.1"/>
    </source>
</evidence>
<dbReference type="Gene3D" id="1.10.290.10">
    <property type="entry name" value="Topoisomerase I, domain 4"/>
    <property type="match status" value="1"/>
</dbReference>
<keyword evidence="4 7" id="KW-0238">DNA-binding</keyword>
<dbReference type="GO" id="GO:0006265">
    <property type="term" value="P:DNA topological change"/>
    <property type="evidence" value="ECO:0007669"/>
    <property type="project" value="InterPro"/>
</dbReference>
<dbReference type="Gene3D" id="2.70.20.10">
    <property type="entry name" value="Topoisomerase I, domain 3"/>
    <property type="match status" value="1"/>
</dbReference>
<organism evidence="11 12">
    <name type="scientific">Volvox reticuliferus</name>
    <dbReference type="NCBI Taxonomy" id="1737510"/>
    <lineage>
        <taxon>Eukaryota</taxon>
        <taxon>Viridiplantae</taxon>
        <taxon>Chlorophyta</taxon>
        <taxon>core chlorophytes</taxon>
        <taxon>Chlorophyceae</taxon>
        <taxon>CS clade</taxon>
        <taxon>Chlamydomonadales</taxon>
        <taxon>Volvocaceae</taxon>
        <taxon>Volvox</taxon>
    </lineage>
</organism>
<feature type="region of interest" description="Disordered" evidence="8">
    <location>
        <begin position="847"/>
        <end position="883"/>
    </location>
</feature>
<comment type="function">
    <text evidence="6">Releases the supercoiling and torsional tension of DNA introduced during the DNA replication and transcription by transiently cleaving and rejoining one strand of the DNA duplex. Introduces a single-strand break via transesterification at a target site in duplex DNA. The scissile phosphodiester is attacked by the catalytic tyrosine of the enzyme, resulting in the formation of a DNA-(5'-phosphotyrosyl)-enzyme intermediate and the expulsion of a 3'-OH DNA strand. The free DNA strand than undergoes passage around the unbroken strand thus removing DNA supercoils. Finally, in the religation step, the DNA 3'-OH attacks the covalent intermediate to expel the active-site tyrosine and restore the DNA phosphodiester backbone.</text>
</comment>
<evidence type="ECO:0000259" key="9">
    <source>
        <dbReference type="PROSITE" id="PS50880"/>
    </source>
</evidence>
<feature type="domain" description="Toprim" evidence="9">
    <location>
        <begin position="4"/>
        <end position="140"/>
    </location>
</feature>
<evidence type="ECO:0000256" key="7">
    <source>
        <dbReference type="RuleBase" id="RU362092"/>
    </source>
</evidence>
<dbReference type="PANTHER" id="PTHR11390:SF20">
    <property type="entry name" value="DNA TOPOISOMERASE 3-BETA-1"/>
    <property type="match status" value="1"/>
</dbReference>
<dbReference type="Proteomes" id="UP000722791">
    <property type="component" value="Unassembled WGS sequence"/>
</dbReference>
<dbReference type="GO" id="GO:0006310">
    <property type="term" value="P:DNA recombination"/>
    <property type="evidence" value="ECO:0007669"/>
    <property type="project" value="TreeGrafter"/>
</dbReference>
<dbReference type="InterPro" id="IPR013826">
    <property type="entry name" value="Topo_IA_cen_sub3"/>
</dbReference>
<dbReference type="Gene3D" id="1.10.460.10">
    <property type="entry name" value="Topoisomerase I, domain 2"/>
    <property type="match status" value="1"/>
</dbReference>
<dbReference type="EMBL" id="BNCQ01000001">
    <property type="protein sequence ID" value="GIL94580.1"/>
    <property type="molecule type" value="Genomic_DNA"/>
</dbReference>
<dbReference type="InterPro" id="IPR013497">
    <property type="entry name" value="Topo_IA_cen"/>
</dbReference>
<dbReference type="InterPro" id="IPR006171">
    <property type="entry name" value="TOPRIM_dom"/>
</dbReference>
<dbReference type="InterPro" id="IPR000380">
    <property type="entry name" value="Topo_IA"/>
</dbReference>
<dbReference type="PRINTS" id="PR00417">
    <property type="entry name" value="PRTPISMRASEI"/>
</dbReference>
<dbReference type="GO" id="GO:0003917">
    <property type="term" value="F:DNA topoisomerase type I (single strand cut, ATP-independent) activity"/>
    <property type="evidence" value="ECO:0007669"/>
    <property type="project" value="UniProtKB-EC"/>
</dbReference>
<dbReference type="GO" id="GO:0005634">
    <property type="term" value="C:nucleus"/>
    <property type="evidence" value="ECO:0007669"/>
    <property type="project" value="TreeGrafter"/>
</dbReference>
<dbReference type="PROSITE" id="PS50880">
    <property type="entry name" value="TOPRIM"/>
    <property type="match status" value="1"/>
</dbReference>
<dbReference type="PANTHER" id="PTHR11390">
    <property type="entry name" value="PROKARYOTIC DNA TOPOISOMERASE"/>
    <property type="match status" value="1"/>
</dbReference>
<feature type="compositionally biased region" description="Basic and acidic residues" evidence="8">
    <location>
        <begin position="868"/>
        <end position="883"/>
    </location>
</feature>
<dbReference type="InterPro" id="IPR013824">
    <property type="entry name" value="Topo_IA_cen_sub1"/>
</dbReference>
<gene>
    <name evidence="11" type="ORF">Vretimale_815</name>
</gene>
<evidence type="ECO:0000256" key="2">
    <source>
        <dbReference type="ARBA" id="ARBA00009446"/>
    </source>
</evidence>
<evidence type="ECO:0000313" key="12">
    <source>
        <dbReference type="Proteomes" id="UP000722791"/>
    </source>
</evidence>
<feature type="domain" description="Topo IA-type catalytic" evidence="10">
    <location>
        <begin position="176"/>
        <end position="598"/>
    </location>
</feature>
<dbReference type="InterPro" id="IPR023406">
    <property type="entry name" value="Topo_IA_AS"/>
</dbReference>
<dbReference type="FunFam" id="3.40.50.140:FF:000002">
    <property type="entry name" value="DNA topoisomerase"/>
    <property type="match status" value="1"/>
</dbReference>
<dbReference type="Pfam" id="PF23546">
    <property type="entry name" value="Zn_ribbon_TOP3B"/>
    <property type="match status" value="1"/>
</dbReference>
<dbReference type="OrthoDB" id="430051at2759"/>
<dbReference type="Pfam" id="PF01751">
    <property type="entry name" value="Toprim"/>
    <property type="match status" value="1"/>
</dbReference>
<evidence type="ECO:0000256" key="6">
    <source>
        <dbReference type="ARBA" id="ARBA00060299"/>
    </source>
</evidence>